<feature type="region of interest" description="Disordered" evidence="1">
    <location>
        <begin position="130"/>
        <end position="151"/>
    </location>
</feature>
<dbReference type="InterPro" id="IPR016112">
    <property type="entry name" value="VP_dsDNA_II"/>
</dbReference>
<keyword evidence="3" id="KW-1185">Reference proteome</keyword>
<sequence>MVQFVCSIRPVRRRHDYIYPEINVPHSRVPPRPRIRKHPGVPGGTLDGMALTVRACFSAPIACGLRPSSRANNRRVYVLRDETAFVGVPGTGAGGPQTHLLAFSERADAEQTLREIHEFRDAEGRWPSVSELPSRLDASKGEEHREDDGGVTQVSLHELDAEDVPLKVLKDYAHARGLAVEVVEKRRAMMSRPRPTYKQYKPYLEKLLRLAGLEDRHLWIDPQATLFGPAKPADHRPFSATVMECLFESQPLPASRATTGLASACALRKSGSHVGMMHLEIRLPLADPASGAPIRYRPRLGAFIVETARLTSSGRELERLSGAAMRWYFETVDPKLRTDARARAALFSATTVGAEVLVLVPLPFFFGRSAVGEKLPVRGNDVVLEVTLASPDACTEAGSGAPPEIVPTSTKVVFDSYASGDPGSPQLITQMLSQVEPVKADALSSQSVHLNFNQPVRRIGWFLEDARGDVVDSAIRACGISLNGVSYTQRSSPDGLRDESYFRLLNPLFHGGMPRRGYYSFAFALDASDGLEAVGDLAGRTGPILYPLGPDPATPPELVRQPNGALDLSGFTVMLNLKYVDPSVTLRGYRLVVVAEGYDVLSERLELSHI</sequence>
<dbReference type="Gene3D" id="2.70.9.10">
    <property type="entry name" value="Adenovirus Type 2 Hexon, domain 4"/>
    <property type="match status" value="1"/>
</dbReference>
<gene>
    <name evidence="2" type="ORF">KFL_006200110</name>
</gene>
<evidence type="ECO:0000313" key="3">
    <source>
        <dbReference type="Proteomes" id="UP000054558"/>
    </source>
</evidence>
<protein>
    <submittedName>
        <fullName evidence="2">Uncharacterized protein</fullName>
    </submittedName>
</protein>
<evidence type="ECO:0000256" key="1">
    <source>
        <dbReference type="SAM" id="MobiDB-lite"/>
    </source>
</evidence>
<dbReference type="Proteomes" id="UP000054558">
    <property type="component" value="Unassembled WGS sequence"/>
</dbReference>
<proteinExistence type="predicted"/>
<dbReference type="EMBL" id="DF237569">
    <property type="protein sequence ID" value="GAQ90271.1"/>
    <property type="molecule type" value="Genomic_DNA"/>
</dbReference>
<accession>A0A1Y1IM92</accession>
<name>A0A1Y1IM92_KLENI</name>
<dbReference type="SUPFAM" id="SSF49749">
    <property type="entry name" value="Group II dsDNA viruses VP"/>
    <property type="match status" value="2"/>
</dbReference>
<reference evidence="2 3" key="1">
    <citation type="journal article" date="2014" name="Nat. Commun.">
        <title>Klebsormidium flaccidum genome reveals primary factors for plant terrestrial adaptation.</title>
        <authorList>
            <person name="Hori K."/>
            <person name="Maruyama F."/>
            <person name="Fujisawa T."/>
            <person name="Togashi T."/>
            <person name="Yamamoto N."/>
            <person name="Seo M."/>
            <person name="Sato S."/>
            <person name="Yamada T."/>
            <person name="Mori H."/>
            <person name="Tajima N."/>
            <person name="Moriyama T."/>
            <person name="Ikeuchi M."/>
            <person name="Watanabe M."/>
            <person name="Wada H."/>
            <person name="Kobayashi K."/>
            <person name="Saito M."/>
            <person name="Masuda T."/>
            <person name="Sasaki-Sekimoto Y."/>
            <person name="Mashiguchi K."/>
            <person name="Awai K."/>
            <person name="Shimojima M."/>
            <person name="Masuda S."/>
            <person name="Iwai M."/>
            <person name="Nobusawa T."/>
            <person name="Narise T."/>
            <person name="Kondo S."/>
            <person name="Saito H."/>
            <person name="Sato R."/>
            <person name="Murakawa M."/>
            <person name="Ihara Y."/>
            <person name="Oshima-Yamada Y."/>
            <person name="Ohtaka K."/>
            <person name="Satoh M."/>
            <person name="Sonobe K."/>
            <person name="Ishii M."/>
            <person name="Ohtani R."/>
            <person name="Kanamori-Sato M."/>
            <person name="Honoki R."/>
            <person name="Miyazaki D."/>
            <person name="Mochizuki H."/>
            <person name="Umetsu J."/>
            <person name="Higashi K."/>
            <person name="Shibata D."/>
            <person name="Kamiya Y."/>
            <person name="Sato N."/>
            <person name="Nakamura Y."/>
            <person name="Tabata S."/>
            <person name="Ida S."/>
            <person name="Kurokawa K."/>
            <person name="Ohta H."/>
        </authorList>
    </citation>
    <scope>NUCLEOTIDE SEQUENCE [LARGE SCALE GENOMIC DNA]</scope>
    <source>
        <strain evidence="2 3">NIES-2285</strain>
    </source>
</reference>
<organism evidence="2 3">
    <name type="scientific">Klebsormidium nitens</name>
    <name type="common">Green alga</name>
    <name type="synonym">Ulothrix nitens</name>
    <dbReference type="NCBI Taxonomy" id="105231"/>
    <lineage>
        <taxon>Eukaryota</taxon>
        <taxon>Viridiplantae</taxon>
        <taxon>Streptophyta</taxon>
        <taxon>Klebsormidiophyceae</taxon>
        <taxon>Klebsormidiales</taxon>
        <taxon>Klebsormidiaceae</taxon>
        <taxon>Klebsormidium</taxon>
    </lineage>
</organism>
<feature type="compositionally biased region" description="Basic and acidic residues" evidence="1">
    <location>
        <begin position="137"/>
        <end position="148"/>
    </location>
</feature>
<evidence type="ECO:0000313" key="2">
    <source>
        <dbReference type="EMBL" id="GAQ90271.1"/>
    </source>
</evidence>
<dbReference type="AlphaFoldDB" id="A0A1Y1IM92"/>